<proteinExistence type="predicted"/>
<dbReference type="EMBL" id="WKLP01000039">
    <property type="protein sequence ID" value="MRY13985.1"/>
    <property type="molecule type" value="Genomic_DNA"/>
</dbReference>
<reference evidence="1" key="1">
    <citation type="journal article" date="2019" name="Nat. Med.">
        <title>A library of human gut bacterial isolates paired with longitudinal multiomics data enables mechanistic microbiome research.</title>
        <authorList>
            <person name="Poyet M."/>
            <person name="Groussin M."/>
            <person name="Gibbons S.M."/>
            <person name="Avila-Pacheco J."/>
            <person name="Jiang X."/>
            <person name="Kearney S.M."/>
            <person name="Perrotta A.R."/>
            <person name="Berdy B."/>
            <person name="Zhao S."/>
            <person name="Lieberman T.D."/>
            <person name="Swanson P.K."/>
            <person name="Smith M."/>
            <person name="Roesemann S."/>
            <person name="Alexander J.E."/>
            <person name="Rich S.A."/>
            <person name="Livny J."/>
            <person name="Vlamakis H."/>
            <person name="Clish C."/>
            <person name="Bullock K."/>
            <person name="Deik A."/>
            <person name="Scott J."/>
            <person name="Pierce K.A."/>
            <person name="Xavier R.J."/>
            <person name="Alm E.J."/>
        </authorList>
    </citation>
    <scope>NUCLEOTIDE SEQUENCE</scope>
    <source>
        <strain evidence="1">BIOML-A4</strain>
    </source>
</reference>
<evidence type="ECO:0000313" key="1">
    <source>
        <dbReference type="EMBL" id="MRY13985.1"/>
    </source>
</evidence>
<name>A0A6G1ZJI9_9BACT</name>
<accession>A0A6G1ZJI9</accession>
<gene>
    <name evidence="1" type="ORF">GKE01_21355</name>
</gene>
<organism evidence="1">
    <name type="scientific">Parabacteroides goldsteinii</name>
    <dbReference type="NCBI Taxonomy" id="328812"/>
    <lineage>
        <taxon>Bacteria</taxon>
        <taxon>Pseudomonadati</taxon>
        <taxon>Bacteroidota</taxon>
        <taxon>Bacteroidia</taxon>
        <taxon>Bacteroidales</taxon>
        <taxon>Tannerellaceae</taxon>
        <taxon>Parabacteroides</taxon>
    </lineage>
</organism>
<protein>
    <submittedName>
        <fullName evidence="1">Uncharacterized protein</fullName>
    </submittedName>
</protein>
<sequence length="60" mass="7025">MLTHIKTKQGKKTFDILPIKKGNIKKDIYFDITNFYNGASVPNYKKASEYAEEKINDIYH</sequence>
<dbReference type="AlphaFoldDB" id="A0A6G1ZJI9"/>
<comment type="caution">
    <text evidence="1">The sequence shown here is derived from an EMBL/GenBank/DDBJ whole genome shotgun (WGS) entry which is preliminary data.</text>
</comment>
<dbReference type="RefSeq" id="WP_010803016.1">
    <property type="nucleotide sequence ID" value="NZ_CAJSYT010000003.1"/>
</dbReference>